<protein>
    <submittedName>
        <fullName evidence="5">Extracellular solute-binding protein</fullName>
    </submittedName>
</protein>
<dbReference type="EMBL" id="CP136336">
    <property type="protein sequence ID" value="WOB09866.1"/>
    <property type="molecule type" value="Genomic_DNA"/>
</dbReference>
<dbReference type="InterPro" id="IPR006059">
    <property type="entry name" value="SBP"/>
</dbReference>
<comment type="subcellular location">
    <subcellularLocation>
        <location evidence="1">Periplasm</location>
    </subcellularLocation>
</comment>
<keyword evidence="4" id="KW-0574">Periplasm</keyword>
<gene>
    <name evidence="5" type="ORF">RXV79_07305</name>
</gene>
<keyword evidence="3" id="KW-0732">Signal</keyword>
<dbReference type="Pfam" id="PF13416">
    <property type="entry name" value="SBP_bac_8"/>
    <property type="match status" value="1"/>
</dbReference>
<proteinExistence type="predicted"/>
<evidence type="ECO:0000313" key="6">
    <source>
        <dbReference type="Proteomes" id="UP001303946"/>
    </source>
</evidence>
<keyword evidence="2" id="KW-0813">Transport</keyword>
<dbReference type="PANTHER" id="PTHR30222:SF17">
    <property type="entry name" value="SPERMIDINE_PUTRESCINE-BINDING PERIPLASMIC PROTEIN"/>
    <property type="match status" value="1"/>
</dbReference>
<dbReference type="InterPro" id="IPR001188">
    <property type="entry name" value="Sperm_putr-bd"/>
</dbReference>
<dbReference type="Proteomes" id="UP001303946">
    <property type="component" value="Chromosome"/>
</dbReference>
<dbReference type="PANTHER" id="PTHR30222">
    <property type="entry name" value="SPERMIDINE/PUTRESCINE-BINDING PERIPLASMIC PROTEIN"/>
    <property type="match status" value="1"/>
</dbReference>
<dbReference type="Gene3D" id="3.40.190.10">
    <property type="entry name" value="Periplasmic binding protein-like II"/>
    <property type="match status" value="2"/>
</dbReference>
<evidence type="ECO:0000256" key="3">
    <source>
        <dbReference type="ARBA" id="ARBA00022729"/>
    </source>
</evidence>
<sequence length="384" mass="42909">MSKPADHKPIVMPPATDLSRRGVLKAGLAASTLGTAALWNSADAADPKVLNYLSWPGNADPSIVGEFEKQYGVKIRIKEYVGGDQMMAVVNQSPPGTFDVVLADAEYMHLLKAADFIEPLDPADYPLKDLWPEFQKFPLHWFDGKLYGVMLDFGYLGLSYNTKAFTPKEVSSYSVMWSEKAKGKVGFFDWYLPSMGCISLSNGNRPPFDLDKAKFEALKKKMFSLKPQASGFYTIADIFSSMTNGRAQLIPGIGEWITLGLRTSGVPVDTIIPEEGGLQYTESLSIVKGTSKRDLARKFIQYSLTPRAQVAMATKVDNRKSIPSMPAWKLLNDTKPQEAKLLRMELKGPNVMDEYKAKKIQLRQLPKQQSIEDWNDLWSQFKSL</sequence>
<dbReference type="RefSeq" id="WP_316702740.1">
    <property type="nucleotide sequence ID" value="NZ_CP136336.1"/>
</dbReference>
<keyword evidence="6" id="KW-1185">Reference proteome</keyword>
<dbReference type="SUPFAM" id="SSF53850">
    <property type="entry name" value="Periplasmic binding protein-like II"/>
    <property type="match status" value="1"/>
</dbReference>
<dbReference type="InterPro" id="IPR006311">
    <property type="entry name" value="TAT_signal"/>
</dbReference>
<reference evidence="5 6" key="1">
    <citation type="submission" date="2023-10" db="EMBL/GenBank/DDBJ databases">
        <title>Bacteria for the degradation of biodegradable plastic PBAT(Polybutylene adipate terephthalate).</title>
        <authorList>
            <person name="Weon H.-Y."/>
            <person name="Yeon J."/>
        </authorList>
    </citation>
    <scope>NUCLEOTIDE SEQUENCE [LARGE SCALE GENOMIC DNA]</scope>
    <source>
        <strain evidence="5 6">SBD 7-3</strain>
    </source>
</reference>
<evidence type="ECO:0000256" key="1">
    <source>
        <dbReference type="ARBA" id="ARBA00004418"/>
    </source>
</evidence>
<dbReference type="PRINTS" id="PR00909">
    <property type="entry name" value="SPERMDNBNDNG"/>
</dbReference>
<dbReference type="PROSITE" id="PS51318">
    <property type="entry name" value="TAT"/>
    <property type="match status" value="1"/>
</dbReference>
<evidence type="ECO:0000313" key="5">
    <source>
        <dbReference type="EMBL" id="WOB09866.1"/>
    </source>
</evidence>
<organism evidence="5 6">
    <name type="scientific">Piscinibacter gummiphilus</name>
    <dbReference type="NCBI Taxonomy" id="946333"/>
    <lineage>
        <taxon>Bacteria</taxon>
        <taxon>Pseudomonadati</taxon>
        <taxon>Pseudomonadota</taxon>
        <taxon>Betaproteobacteria</taxon>
        <taxon>Burkholderiales</taxon>
        <taxon>Sphaerotilaceae</taxon>
        <taxon>Piscinibacter</taxon>
    </lineage>
</organism>
<evidence type="ECO:0000256" key="4">
    <source>
        <dbReference type="ARBA" id="ARBA00022764"/>
    </source>
</evidence>
<evidence type="ECO:0000256" key="2">
    <source>
        <dbReference type="ARBA" id="ARBA00022448"/>
    </source>
</evidence>
<name>A0ABZ0D2Y5_9BURK</name>
<accession>A0ABZ0D2Y5</accession>